<reference evidence="5" key="1">
    <citation type="submission" date="2021-01" db="EMBL/GenBank/DDBJ databases">
        <authorList>
            <person name="Corre E."/>
            <person name="Pelletier E."/>
            <person name="Niang G."/>
            <person name="Scheremetjew M."/>
            <person name="Finn R."/>
            <person name="Kale V."/>
            <person name="Holt S."/>
            <person name="Cochrane G."/>
            <person name="Meng A."/>
            <person name="Brown T."/>
            <person name="Cohen L."/>
        </authorList>
    </citation>
    <scope>NUCLEOTIDE SEQUENCE</scope>
    <source>
        <strain evidence="5">CCMP2078</strain>
    </source>
</reference>
<dbReference type="EMBL" id="HBEA01019153">
    <property type="protein sequence ID" value="CAD8265059.1"/>
    <property type="molecule type" value="Transcribed_RNA"/>
</dbReference>
<dbReference type="InterPro" id="IPR002762">
    <property type="entry name" value="CbiX-like"/>
</dbReference>
<feature type="chain" id="PRO_5036191887" description="Sirohydrochlorin cobaltochelatase" evidence="3">
    <location>
        <begin position="17"/>
        <end position="167"/>
    </location>
</feature>
<evidence type="ECO:0008006" key="6">
    <source>
        <dbReference type="Google" id="ProtNLM"/>
    </source>
</evidence>
<evidence type="ECO:0000256" key="1">
    <source>
        <dbReference type="ARBA" id="ARBA00022723"/>
    </source>
</evidence>
<feature type="signal peptide" evidence="3">
    <location>
        <begin position="1"/>
        <end position="16"/>
    </location>
</feature>
<keyword evidence="1" id="KW-0479">Metal-binding</keyword>
<evidence type="ECO:0000313" key="5">
    <source>
        <dbReference type="EMBL" id="CAD8265059.1"/>
    </source>
</evidence>
<keyword evidence="3" id="KW-0732">Signal</keyword>
<evidence type="ECO:0000256" key="3">
    <source>
        <dbReference type="SAM" id="SignalP"/>
    </source>
</evidence>
<dbReference type="GO" id="GO:0046872">
    <property type="term" value="F:metal ion binding"/>
    <property type="evidence" value="ECO:0007669"/>
    <property type="project" value="UniProtKB-KW"/>
</dbReference>
<sequence>MPSKATIALLFGLASAFHAPRQPRRASGALRADRVGYIIVDHGSRRDTANAVVGELAAQLRERLQTENVQPAHMELAEPSIQTAFDKCVESGATHVICHPFFLTPGRHVLEDVPALVEEAAERYKSRGISYEITSPLGALPQIVDLIEESVTTAAESAVPAAQEVAK</sequence>
<dbReference type="Gene3D" id="3.40.50.1400">
    <property type="match status" value="1"/>
</dbReference>
<organism evidence="5">
    <name type="scientific">Pinguiococcus pyrenoidosus</name>
    <dbReference type="NCBI Taxonomy" id="172671"/>
    <lineage>
        <taxon>Eukaryota</taxon>
        <taxon>Sar</taxon>
        <taxon>Stramenopiles</taxon>
        <taxon>Ochrophyta</taxon>
        <taxon>Pinguiophyceae</taxon>
        <taxon>Pinguiochrysidales</taxon>
        <taxon>Pinguiochrysidaceae</taxon>
        <taxon>Pinguiococcus</taxon>
    </lineage>
</organism>
<dbReference type="PANTHER" id="PTHR33542:SF3">
    <property type="entry name" value="SIROHYDROCHLORIN FERROCHELATASE, CHLOROPLASTIC"/>
    <property type="match status" value="1"/>
</dbReference>
<evidence type="ECO:0000313" key="4">
    <source>
        <dbReference type="EMBL" id="CAD8265058.1"/>
    </source>
</evidence>
<name>A0A6U0WSQ7_9STRA</name>
<dbReference type="InterPro" id="IPR050963">
    <property type="entry name" value="Sirohydro_Cobaltochel/CbiX"/>
</dbReference>
<dbReference type="GO" id="GO:0016829">
    <property type="term" value="F:lyase activity"/>
    <property type="evidence" value="ECO:0007669"/>
    <property type="project" value="UniProtKB-KW"/>
</dbReference>
<dbReference type="EMBL" id="HBEA01019152">
    <property type="protein sequence ID" value="CAD8265058.1"/>
    <property type="molecule type" value="Transcribed_RNA"/>
</dbReference>
<dbReference type="SUPFAM" id="SSF53800">
    <property type="entry name" value="Chelatase"/>
    <property type="match status" value="1"/>
</dbReference>
<proteinExistence type="predicted"/>
<gene>
    <name evidence="4" type="ORF">PPYR1160_LOCUS14561</name>
    <name evidence="5" type="ORF">PPYR1160_LOCUS14562</name>
</gene>
<dbReference type="Pfam" id="PF01903">
    <property type="entry name" value="CbiX"/>
    <property type="match status" value="1"/>
</dbReference>
<keyword evidence="2" id="KW-0456">Lyase</keyword>
<dbReference type="CDD" id="cd03416">
    <property type="entry name" value="CbiX_SirB_N"/>
    <property type="match status" value="1"/>
</dbReference>
<protein>
    <recommendedName>
        <fullName evidence="6">Sirohydrochlorin cobaltochelatase</fullName>
    </recommendedName>
</protein>
<dbReference type="PANTHER" id="PTHR33542">
    <property type="entry name" value="SIROHYDROCHLORIN FERROCHELATASE, CHLOROPLASTIC"/>
    <property type="match status" value="1"/>
</dbReference>
<evidence type="ECO:0000256" key="2">
    <source>
        <dbReference type="ARBA" id="ARBA00023239"/>
    </source>
</evidence>
<dbReference type="AlphaFoldDB" id="A0A6U0WSQ7"/>
<accession>A0A6U0WSQ7</accession>